<evidence type="ECO:0000313" key="2">
    <source>
        <dbReference type="EMBL" id="KAK3706548.1"/>
    </source>
</evidence>
<dbReference type="AlphaFoldDB" id="A0AAE0XRM0"/>
<keyword evidence="3" id="KW-1185">Reference proteome</keyword>
<feature type="region of interest" description="Disordered" evidence="1">
    <location>
        <begin position="16"/>
        <end position="65"/>
    </location>
</feature>
<feature type="region of interest" description="Disordered" evidence="1">
    <location>
        <begin position="104"/>
        <end position="145"/>
    </location>
</feature>
<proteinExistence type="predicted"/>
<protein>
    <submittedName>
        <fullName evidence="2">Uncharacterized protein</fullName>
    </submittedName>
</protein>
<evidence type="ECO:0000256" key="1">
    <source>
        <dbReference type="SAM" id="MobiDB-lite"/>
    </source>
</evidence>
<feature type="compositionally biased region" description="Polar residues" evidence="1">
    <location>
        <begin position="16"/>
        <end position="26"/>
    </location>
</feature>
<name>A0AAE0XRM0_9GAST</name>
<feature type="compositionally biased region" description="Basic and acidic residues" evidence="1">
    <location>
        <begin position="134"/>
        <end position="145"/>
    </location>
</feature>
<comment type="caution">
    <text evidence="2">The sequence shown here is derived from an EMBL/GenBank/DDBJ whole genome shotgun (WGS) entry which is preliminary data.</text>
</comment>
<evidence type="ECO:0000313" key="3">
    <source>
        <dbReference type="Proteomes" id="UP001283361"/>
    </source>
</evidence>
<dbReference type="EMBL" id="JAWDGP010007744">
    <property type="protein sequence ID" value="KAK3706548.1"/>
    <property type="molecule type" value="Genomic_DNA"/>
</dbReference>
<dbReference type="Proteomes" id="UP001283361">
    <property type="component" value="Unassembled WGS sequence"/>
</dbReference>
<organism evidence="2 3">
    <name type="scientific">Elysia crispata</name>
    <name type="common">lettuce slug</name>
    <dbReference type="NCBI Taxonomy" id="231223"/>
    <lineage>
        <taxon>Eukaryota</taxon>
        <taxon>Metazoa</taxon>
        <taxon>Spiralia</taxon>
        <taxon>Lophotrochozoa</taxon>
        <taxon>Mollusca</taxon>
        <taxon>Gastropoda</taxon>
        <taxon>Heterobranchia</taxon>
        <taxon>Euthyneura</taxon>
        <taxon>Panpulmonata</taxon>
        <taxon>Sacoglossa</taxon>
        <taxon>Placobranchoidea</taxon>
        <taxon>Plakobranchidae</taxon>
        <taxon>Elysia</taxon>
    </lineage>
</organism>
<feature type="compositionally biased region" description="Basic and acidic residues" evidence="1">
    <location>
        <begin position="35"/>
        <end position="65"/>
    </location>
</feature>
<gene>
    <name evidence="2" type="ORF">RRG08_054989</name>
</gene>
<accession>A0AAE0XRM0</accession>
<reference evidence="2" key="1">
    <citation type="journal article" date="2023" name="G3 (Bethesda)">
        <title>A reference genome for the long-term kleptoplast-retaining sea slug Elysia crispata morphotype clarki.</title>
        <authorList>
            <person name="Eastman K.E."/>
            <person name="Pendleton A.L."/>
            <person name="Shaikh M.A."/>
            <person name="Suttiyut T."/>
            <person name="Ogas R."/>
            <person name="Tomko P."/>
            <person name="Gavelis G."/>
            <person name="Widhalm J.R."/>
            <person name="Wisecaver J.H."/>
        </authorList>
    </citation>
    <scope>NUCLEOTIDE SEQUENCE</scope>
    <source>
        <strain evidence="2">ECLA1</strain>
    </source>
</reference>
<sequence>MFKGTVRKIVLVVNETSAEHSSSNPRPVTFSRHCLRSEQEPGATDMDRRRSEFKKKNGGEGREGNLRGDLVVLRIPRGLQREETTKAGAINPWRRESSPEIFAAATGAPPTDRCTRQDNHPLEYSALPGLSDDFPSRDVDRGQKS</sequence>